<dbReference type="Proteomes" id="UP000320184">
    <property type="component" value="Unassembled WGS sequence"/>
</dbReference>
<evidence type="ECO:0000313" key="6">
    <source>
        <dbReference type="Proteomes" id="UP000320184"/>
    </source>
</evidence>
<dbReference type="Gene3D" id="3.40.630.10">
    <property type="entry name" value="Zn peptidases"/>
    <property type="match status" value="1"/>
</dbReference>
<organism evidence="5 6">
    <name type="scientific">Eiseniibacteriota bacterium</name>
    <dbReference type="NCBI Taxonomy" id="2212470"/>
    <lineage>
        <taxon>Bacteria</taxon>
        <taxon>Candidatus Eiseniibacteriota</taxon>
    </lineage>
</organism>
<feature type="domain" description="Peptidase M28" evidence="4">
    <location>
        <begin position="406"/>
        <end position="614"/>
    </location>
</feature>
<feature type="compositionally biased region" description="Low complexity" evidence="3">
    <location>
        <begin position="118"/>
        <end position="134"/>
    </location>
</feature>
<sequence length="625" mass="67731">MEGPALPARHHLDRRHDRLVELLFPAVRDSELLLPGRAVGQSRDRRVAPADVGTVREPEHQGLQLAGRRPRPPGAGTRSHDPDPGGALVAALEYQPGGAARGLLPLSRPHGRLRPGGRRAPAQARDAEPAAAHRVQPLADRRVRESEREEPDRNQQPVAADAGARRRPQERHAPGDERRAAQHQDGGAPVRQLDHERSQHRRQPERQPLLQPGPEGQLPGAREYRAQLGEPGAHRGLLAAIGRDHPDPGPADAVAGQERPAVAERHRVLRIQQQRDGQPGPGLRAGPRPGEGHHSPQRARGAAGIVHLLRPCPRARHAWSPLARLAAGLVALALAPASCSPDLRVDGARAYARVAHQVAAGPRIPGTPGHEAVRTWLLSELGRLGGRIERQSFTDTTTGRRLELENIVARFGPTAGRRIALLAHWDSRPWCDEDPDSARRNEPLPGANDGGSGVAVLLEVAELMSRRSPPVGVDLVLLDGEDQGRSPHAEQYCLGARFFAARLASGTAGEARPVAAFLFDMVGDRDLDIYPEVQSSERAANLVALVQDGARATGARHFHTRPRYTLTDDHVPLLEAGVPAVDIIDFDYPAWHTHLDLPDRVSAESLAEVARVAAWIAYRSPIARP</sequence>
<accession>A0A538SGU2</accession>
<dbReference type="PANTHER" id="PTHR12283">
    <property type="entry name" value="GLUTAMINYL-PEPTIDE CYCLOTRANSFERASE"/>
    <property type="match status" value="1"/>
</dbReference>
<name>A0A538SGU2_UNCEI</name>
<dbReference type="PANTHER" id="PTHR12283:SF6">
    <property type="entry name" value="GLUTAMINYL-PEPTIDE CYCLOTRANSFERASE-RELATED"/>
    <property type="match status" value="1"/>
</dbReference>
<evidence type="ECO:0000259" key="4">
    <source>
        <dbReference type="Pfam" id="PF04389"/>
    </source>
</evidence>
<dbReference type="GO" id="GO:0016603">
    <property type="term" value="F:glutaminyl-peptide cyclotransferase activity"/>
    <property type="evidence" value="ECO:0007669"/>
    <property type="project" value="TreeGrafter"/>
</dbReference>
<dbReference type="Pfam" id="PF04389">
    <property type="entry name" value="Peptidase_M28"/>
    <property type="match status" value="1"/>
</dbReference>
<feature type="compositionally biased region" description="Basic and acidic residues" evidence="3">
    <location>
        <begin position="139"/>
        <end position="153"/>
    </location>
</feature>
<feature type="region of interest" description="Disordered" evidence="3">
    <location>
        <begin position="41"/>
        <end position="88"/>
    </location>
</feature>
<feature type="compositionally biased region" description="Basic and acidic residues" evidence="3">
    <location>
        <begin position="192"/>
        <end position="205"/>
    </location>
</feature>
<dbReference type="EMBL" id="VBOT01000096">
    <property type="protein sequence ID" value="TMQ50580.1"/>
    <property type="molecule type" value="Genomic_DNA"/>
</dbReference>
<feature type="compositionally biased region" description="Low complexity" evidence="3">
    <location>
        <begin position="207"/>
        <end position="220"/>
    </location>
</feature>
<evidence type="ECO:0000256" key="3">
    <source>
        <dbReference type="SAM" id="MobiDB-lite"/>
    </source>
</evidence>
<evidence type="ECO:0000313" key="5">
    <source>
        <dbReference type="EMBL" id="TMQ50580.1"/>
    </source>
</evidence>
<reference evidence="5 6" key="1">
    <citation type="journal article" date="2019" name="Nat. Microbiol.">
        <title>Mediterranean grassland soil C-N compound turnover is dependent on rainfall and depth, and is mediated by genomically divergent microorganisms.</title>
        <authorList>
            <person name="Diamond S."/>
            <person name="Andeer P.F."/>
            <person name="Li Z."/>
            <person name="Crits-Christoph A."/>
            <person name="Burstein D."/>
            <person name="Anantharaman K."/>
            <person name="Lane K.R."/>
            <person name="Thomas B.C."/>
            <person name="Pan C."/>
            <person name="Northen T.R."/>
            <person name="Banfield J.F."/>
        </authorList>
    </citation>
    <scope>NUCLEOTIDE SEQUENCE [LARGE SCALE GENOMIC DNA]</scope>
    <source>
        <strain evidence="5">WS_3</strain>
    </source>
</reference>
<protein>
    <submittedName>
        <fullName evidence="5">M28 family peptidase</fullName>
    </submittedName>
</protein>
<feature type="region of interest" description="Disordered" evidence="3">
    <location>
        <begin position="100"/>
        <end position="220"/>
    </location>
</feature>
<feature type="compositionally biased region" description="Low complexity" evidence="3">
    <location>
        <begin position="277"/>
        <end position="288"/>
    </location>
</feature>
<dbReference type="GO" id="GO:0008270">
    <property type="term" value="F:zinc ion binding"/>
    <property type="evidence" value="ECO:0007669"/>
    <property type="project" value="TreeGrafter"/>
</dbReference>
<gene>
    <name evidence="5" type="ORF">E6K73_07545</name>
</gene>
<proteinExistence type="predicted"/>
<comment type="caution">
    <text evidence="5">The sequence shown here is derived from an EMBL/GenBank/DDBJ whole genome shotgun (WGS) entry which is preliminary data.</text>
</comment>
<evidence type="ECO:0000256" key="1">
    <source>
        <dbReference type="ARBA" id="ARBA00022679"/>
    </source>
</evidence>
<keyword evidence="2" id="KW-0012">Acyltransferase</keyword>
<keyword evidence="1" id="KW-0808">Transferase</keyword>
<dbReference type="InterPro" id="IPR040234">
    <property type="entry name" value="QC/QCL"/>
</dbReference>
<evidence type="ECO:0000256" key="2">
    <source>
        <dbReference type="ARBA" id="ARBA00023315"/>
    </source>
</evidence>
<feature type="compositionally biased region" description="Basic and acidic residues" evidence="3">
    <location>
        <begin position="42"/>
        <end position="60"/>
    </location>
</feature>
<dbReference type="InterPro" id="IPR007484">
    <property type="entry name" value="Peptidase_M28"/>
</dbReference>
<dbReference type="AlphaFoldDB" id="A0A538SGU2"/>
<dbReference type="SUPFAM" id="SSF53187">
    <property type="entry name" value="Zn-dependent exopeptidases"/>
    <property type="match status" value="1"/>
</dbReference>
<feature type="compositionally biased region" description="Basic and acidic residues" evidence="3">
    <location>
        <begin position="170"/>
        <end position="182"/>
    </location>
</feature>
<feature type="region of interest" description="Disordered" evidence="3">
    <location>
        <begin position="239"/>
        <end position="300"/>
    </location>
</feature>